<feature type="transmembrane region" description="Helical" evidence="1">
    <location>
        <begin position="54"/>
        <end position="74"/>
    </location>
</feature>
<dbReference type="AlphaFoldDB" id="A0A0N0GLN4"/>
<sequence>MSGFGYLVGLHSADALVEAVKAAKAAGFVRIDTFTPQAIEELEELLPSPNRVPLLTLLGGIVGGAAGYLMQWYSATQAYAINVGGRPLHSWPSFIPITFETTVLGAALAAVVAFLWGSGLPRLHHPLFDIDAFALASSRRFFICIRAQDPKADQAQAWLQTLGQPVYEVKQ</sequence>
<evidence type="ECO:0000256" key="1">
    <source>
        <dbReference type="SAM" id="Phobius"/>
    </source>
</evidence>
<dbReference type="OrthoDB" id="9792475at2"/>
<proteinExistence type="predicted"/>
<dbReference type="PANTHER" id="PTHR40394:SF2">
    <property type="entry name" value="QUINOL:CYTOCHROME C OXIDOREDUCTASE MEMBRANE PROTEIN"/>
    <property type="match status" value="1"/>
</dbReference>
<dbReference type="EMBL" id="LAQT01000031">
    <property type="protein sequence ID" value="KPC50165.1"/>
    <property type="molecule type" value="Genomic_DNA"/>
</dbReference>
<organism evidence="2 3">
    <name type="scientific">Amantichitinum ursilacus</name>
    <dbReference type="NCBI Taxonomy" id="857265"/>
    <lineage>
        <taxon>Bacteria</taxon>
        <taxon>Pseudomonadati</taxon>
        <taxon>Pseudomonadota</taxon>
        <taxon>Betaproteobacteria</taxon>
        <taxon>Neisseriales</taxon>
        <taxon>Chitinibacteraceae</taxon>
        <taxon>Amantichitinum</taxon>
    </lineage>
</organism>
<name>A0A0N0GLN4_9NEIS</name>
<keyword evidence="1" id="KW-1133">Transmembrane helix</keyword>
<gene>
    <name evidence="2" type="ORF">WG78_18210</name>
</gene>
<comment type="caution">
    <text evidence="2">The sequence shown here is derived from an EMBL/GenBank/DDBJ whole genome shotgun (WGS) entry which is preliminary data.</text>
</comment>
<keyword evidence="3" id="KW-1185">Reference proteome</keyword>
<reference evidence="2 3" key="1">
    <citation type="submission" date="2015-07" db="EMBL/GenBank/DDBJ databases">
        <title>Draft genome sequence of the Amantichitinum ursilacus IGB-41, a new chitin-degrading bacterium.</title>
        <authorList>
            <person name="Kirstahler P."/>
            <person name="Guenther M."/>
            <person name="Grumaz C."/>
            <person name="Rupp S."/>
            <person name="Zibek S."/>
            <person name="Sohn K."/>
        </authorList>
    </citation>
    <scope>NUCLEOTIDE SEQUENCE [LARGE SCALE GENOMIC DNA]</scope>
    <source>
        <strain evidence="2 3">IGB-41</strain>
    </source>
</reference>
<dbReference type="PATRIC" id="fig|857265.3.peg.3725"/>
<protein>
    <recommendedName>
        <fullName evidence="4">DUF3341 domain-containing protein</fullName>
    </recommendedName>
</protein>
<evidence type="ECO:0000313" key="2">
    <source>
        <dbReference type="EMBL" id="KPC50165.1"/>
    </source>
</evidence>
<dbReference type="PANTHER" id="PTHR40394">
    <property type="entry name" value="LIPOPROTEIN-RELATED"/>
    <property type="match status" value="1"/>
</dbReference>
<keyword evidence="1" id="KW-0812">Transmembrane</keyword>
<accession>A0A0N0GLN4</accession>
<dbReference type="STRING" id="857265.WG78_18210"/>
<dbReference type="Pfam" id="PF11821">
    <property type="entry name" value="ActD"/>
    <property type="match status" value="1"/>
</dbReference>
<dbReference type="Proteomes" id="UP000037939">
    <property type="component" value="Unassembled WGS sequence"/>
</dbReference>
<dbReference type="RefSeq" id="WP_053939234.1">
    <property type="nucleotide sequence ID" value="NZ_LAQT01000031.1"/>
</dbReference>
<evidence type="ECO:0008006" key="4">
    <source>
        <dbReference type="Google" id="ProtNLM"/>
    </source>
</evidence>
<keyword evidence="1" id="KW-0472">Membrane</keyword>
<evidence type="ECO:0000313" key="3">
    <source>
        <dbReference type="Proteomes" id="UP000037939"/>
    </source>
</evidence>
<feature type="transmembrane region" description="Helical" evidence="1">
    <location>
        <begin position="94"/>
        <end position="116"/>
    </location>
</feature>
<dbReference type="InterPro" id="IPR021776">
    <property type="entry name" value="ActD"/>
</dbReference>